<dbReference type="InterPro" id="IPR015273">
    <property type="entry name" value="Cys-tRNA-synt_Ia_DALR"/>
</dbReference>
<sequence length="468" mass="52355">MMPSRILHENETPLGLYNTLTRRKERFVPIDPRHVRMYVCGPTVYERAHIGNARPVIVFDVLYRLLKQLYTRVTYVRNVTDVDDKINARALEDGCPIEVLTAETTRSFHEDMTALNALSPDIEPRATAHIAVMVAMIERLVERGHAYVAAGHVLFSVASTPIYGALSGCSREAMIAGARVEVAPYKQDPADFVLWKPSPPEMPAWDSPWGRGRPGWHIECSAMSSFYLGETFDIHGGGHDLIFPHHENEIAQSTCAHGRAFVRYWLHNGWLMIAGEKMSKSLDNFITVRQLLDQGIAGEIIRLAILATHYHQPLDWTQEGLRQAKHTIDRFYAALRAVANLPLATTTDETSEITAALCDDLNTPRAIAALHENVTALNKATGRDEKIRLKTALYNGAMVLGLLAQDPEAWFTSGAAIDSGVIEDLIARRALARKAHNFPEADRIREELHGMGVILEDSRSQTTWRKAR</sequence>
<gene>
    <name evidence="17" type="ORF">RIEGSTA812A_PEG_977</name>
</gene>
<dbReference type="GO" id="GO:0005829">
    <property type="term" value="C:cytosol"/>
    <property type="evidence" value="ECO:0007669"/>
    <property type="project" value="TreeGrafter"/>
</dbReference>
<dbReference type="InterPro" id="IPR009080">
    <property type="entry name" value="tRNAsynth_Ia_anticodon-bd"/>
</dbReference>
<dbReference type="GO" id="GO:0046872">
    <property type="term" value="F:metal ion binding"/>
    <property type="evidence" value="ECO:0007669"/>
    <property type="project" value="UniProtKB-KW"/>
</dbReference>
<dbReference type="EMBL" id="LR026963">
    <property type="protein sequence ID" value="VBB69504.1"/>
    <property type="molecule type" value="Genomic_DNA"/>
</dbReference>
<evidence type="ECO:0000256" key="11">
    <source>
        <dbReference type="ARBA" id="ARBA00022840"/>
    </source>
</evidence>
<comment type="similarity">
    <text evidence="3">Belongs to the class-I aminoacyl-tRNA synthetase family.</text>
</comment>
<keyword evidence="12" id="KW-0648">Protein biosynthesis</keyword>
<dbReference type="SUPFAM" id="SSF47323">
    <property type="entry name" value="Anticodon-binding domain of a subclass of class I aminoacyl-tRNA synthetases"/>
    <property type="match status" value="1"/>
</dbReference>
<dbReference type="Gene3D" id="1.20.120.1910">
    <property type="entry name" value="Cysteine-tRNA ligase, C-terminal anti-codon recognition domain"/>
    <property type="match status" value="1"/>
</dbReference>
<comment type="subcellular location">
    <subcellularLocation>
        <location evidence="2">Cytoplasm</location>
    </subcellularLocation>
</comment>
<evidence type="ECO:0000256" key="8">
    <source>
        <dbReference type="ARBA" id="ARBA00022723"/>
    </source>
</evidence>
<dbReference type="InterPro" id="IPR056411">
    <property type="entry name" value="CysS_C"/>
</dbReference>
<dbReference type="GO" id="GO:0005524">
    <property type="term" value="F:ATP binding"/>
    <property type="evidence" value="ECO:0007669"/>
    <property type="project" value="UniProtKB-KW"/>
</dbReference>
<name>A0A484H743_9ZZZZ</name>
<comment type="catalytic activity">
    <reaction evidence="15">
        <text>tRNA(Cys) + L-cysteine + ATP = L-cysteinyl-tRNA(Cys) + AMP + diphosphate</text>
        <dbReference type="Rhea" id="RHEA:17773"/>
        <dbReference type="Rhea" id="RHEA-COMP:9661"/>
        <dbReference type="Rhea" id="RHEA-COMP:9679"/>
        <dbReference type="ChEBI" id="CHEBI:30616"/>
        <dbReference type="ChEBI" id="CHEBI:33019"/>
        <dbReference type="ChEBI" id="CHEBI:35235"/>
        <dbReference type="ChEBI" id="CHEBI:78442"/>
        <dbReference type="ChEBI" id="CHEBI:78517"/>
        <dbReference type="ChEBI" id="CHEBI:456215"/>
        <dbReference type="EC" id="6.1.1.16"/>
    </reaction>
</comment>
<dbReference type="HAMAP" id="MF_00041">
    <property type="entry name" value="Cys_tRNA_synth"/>
    <property type="match status" value="1"/>
</dbReference>
<dbReference type="Pfam" id="PF09190">
    <property type="entry name" value="DALR_2"/>
    <property type="match status" value="1"/>
</dbReference>
<dbReference type="InterPro" id="IPR032678">
    <property type="entry name" value="tRNA-synt_1_cat_dom"/>
</dbReference>
<dbReference type="Pfam" id="PF01406">
    <property type="entry name" value="tRNA-synt_1e"/>
    <property type="match status" value="1"/>
</dbReference>
<accession>A0A484H743</accession>
<keyword evidence="13 17" id="KW-0030">Aminoacyl-tRNA synthetase</keyword>
<evidence type="ECO:0000256" key="4">
    <source>
        <dbReference type="ARBA" id="ARBA00012832"/>
    </source>
</evidence>
<dbReference type="GO" id="GO:0004817">
    <property type="term" value="F:cysteine-tRNA ligase activity"/>
    <property type="evidence" value="ECO:0007669"/>
    <property type="project" value="UniProtKB-EC"/>
</dbReference>
<evidence type="ECO:0000256" key="2">
    <source>
        <dbReference type="ARBA" id="ARBA00004496"/>
    </source>
</evidence>
<keyword evidence="8" id="KW-0479">Metal-binding</keyword>
<dbReference type="PRINTS" id="PR00983">
    <property type="entry name" value="TRNASYNTHCYS"/>
</dbReference>
<evidence type="ECO:0000256" key="5">
    <source>
        <dbReference type="ARBA" id="ARBA00014738"/>
    </source>
</evidence>
<evidence type="ECO:0000256" key="9">
    <source>
        <dbReference type="ARBA" id="ARBA00022741"/>
    </source>
</evidence>
<evidence type="ECO:0000256" key="10">
    <source>
        <dbReference type="ARBA" id="ARBA00022833"/>
    </source>
</evidence>
<dbReference type="NCBIfam" id="TIGR00435">
    <property type="entry name" value="cysS"/>
    <property type="match status" value="1"/>
</dbReference>
<dbReference type="PANTHER" id="PTHR10890">
    <property type="entry name" value="CYSTEINYL-TRNA SYNTHETASE"/>
    <property type="match status" value="1"/>
</dbReference>
<evidence type="ECO:0000256" key="1">
    <source>
        <dbReference type="ARBA" id="ARBA00001947"/>
    </source>
</evidence>
<dbReference type="InterPro" id="IPR024909">
    <property type="entry name" value="Cys-tRNA/MSH_ligase"/>
</dbReference>
<dbReference type="InterPro" id="IPR015803">
    <property type="entry name" value="Cys-tRNA-ligase"/>
</dbReference>
<evidence type="ECO:0000256" key="3">
    <source>
        <dbReference type="ARBA" id="ARBA00005594"/>
    </source>
</evidence>
<evidence type="ECO:0000256" key="6">
    <source>
        <dbReference type="ARBA" id="ARBA00022490"/>
    </source>
</evidence>
<keyword evidence="9" id="KW-0547">Nucleotide-binding</keyword>
<evidence type="ECO:0000256" key="7">
    <source>
        <dbReference type="ARBA" id="ARBA00022598"/>
    </source>
</evidence>
<dbReference type="Gene3D" id="3.40.50.620">
    <property type="entry name" value="HUPs"/>
    <property type="match status" value="1"/>
</dbReference>
<evidence type="ECO:0000256" key="15">
    <source>
        <dbReference type="ARBA" id="ARBA00047398"/>
    </source>
</evidence>
<dbReference type="AlphaFoldDB" id="A0A484H743"/>
<proteinExistence type="inferred from homology"/>
<dbReference type="CDD" id="cd00672">
    <property type="entry name" value="CysRS_core"/>
    <property type="match status" value="1"/>
</dbReference>
<dbReference type="PANTHER" id="PTHR10890:SF3">
    <property type="entry name" value="CYSTEINE--TRNA LIGASE, CYTOPLASMIC"/>
    <property type="match status" value="1"/>
</dbReference>
<evidence type="ECO:0000313" key="17">
    <source>
        <dbReference type="EMBL" id="VBB69504.1"/>
    </source>
</evidence>
<protein>
    <recommendedName>
        <fullName evidence="5">Cysteine--tRNA ligase</fullName>
        <ecNumber evidence="4">6.1.1.16</ecNumber>
    </recommendedName>
    <alternativeName>
        <fullName evidence="14">Cysteinyl-tRNA synthetase</fullName>
    </alternativeName>
</protein>
<evidence type="ECO:0000259" key="16">
    <source>
        <dbReference type="SMART" id="SM00840"/>
    </source>
</evidence>
<dbReference type="SUPFAM" id="SSF52374">
    <property type="entry name" value="Nucleotidylyl transferase"/>
    <property type="match status" value="1"/>
</dbReference>
<dbReference type="Pfam" id="PF23493">
    <property type="entry name" value="CysS_C"/>
    <property type="match status" value="1"/>
</dbReference>
<dbReference type="SMART" id="SM00840">
    <property type="entry name" value="DALR_2"/>
    <property type="match status" value="1"/>
</dbReference>
<keyword evidence="10" id="KW-0862">Zinc</keyword>
<dbReference type="GO" id="GO:0006423">
    <property type="term" value="P:cysteinyl-tRNA aminoacylation"/>
    <property type="evidence" value="ECO:0007669"/>
    <property type="project" value="InterPro"/>
</dbReference>
<keyword evidence="6" id="KW-0963">Cytoplasm</keyword>
<dbReference type="FunFam" id="3.40.50.620:FF:000068">
    <property type="entry name" value="Cysteine--tRNA ligase"/>
    <property type="match status" value="1"/>
</dbReference>
<keyword evidence="11" id="KW-0067">ATP-binding</keyword>
<dbReference type="EC" id="6.1.1.16" evidence="4"/>
<reference evidence="17" key="1">
    <citation type="submission" date="2018-10" db="EMBL/GenBank/DDBJ databases">
        <authorList>
            <person name="Gruber-Vodicka H."/>
            <person name="Jaeckle O."/>
        </authorList>
    </citation>
    <scope>NUCLEOTIDE SEQUENCE</scope>
</reference>
<evidence type="ECO:0000256" key="12">
    <source>
        <dbReference type="ARBA" id="ARBA00022917"/>
    </source>
</evidence>
<comment type="cofactor">
    <cofactor evidence="1">
        <name>Zn(2+)</name>
        <dbReference type="ChEBI" id="CHEBI:29105"/>
    </cofactor>
</comment>
<keyword evidence="7 17" id="KW-0436">Ligase</keyword>
<feature type="domain" description="Cysteinyl-tRNA synthetase class Ia DALR" evidence="16">
    <location>
        <begin position="352"/>
        <end position="411"/>
    </location>
</feature>
<evidence type="ECO:0000256" key="13">
    <source>
        <dbReference type="ARBA" id="ARBA00023146"/>
    </source>
</evidence>
<evidence type="ECO:0000256" key="14">
    <source>
        <dbReference type="ARBA" id="ARBA00031499"/>
    </source>
</evidence>
<organism evidence="17">
    <name type="scientific">invertebrate metagenome</name>
    <dbReference type="NCBI Taxonomy" id="1711999"/>
    <lineage>
        <taxon>unclassified sequences</taxon>
        <taxon>metagenomes</taxon>
        <taxon>organismal metagenomes</taxon>
    </lineage>
</organism>
<dbReference type="InterPro" id="IPR014729">
    <property type="entry name" value="Rossmann-like_a/b/a_fold"/>
</dbReference>